<dbReference type="SUPFAM" id="SSF48452">
    <property type="entry name" value="TPR-like"/>
    <property type="match status" value="1"/>
</dbReference>
<comment type="caution">
    <text evidence="4">The sequence shown here is derived from an EMBL/GenBank/DDBJ whole genome shotgun (WGS) entry which is preliminary data.</text>
</comment>
<dbReference type="SUPFAM" id="SSF81901">
    <property type="entry name" value="HCP-like"/>
    <property type="match status" value="2"/>
</dbReference>
<dbReference type="RefSeq" id="WP_229931955.1">
    <property type="nucleotide sequence ID" value="NZ_CAJHOF010000001.1"/>
</dbReference>
<evidence type="ECO:0008006" key="6">
    <source>
        <dbReference type="Google" id="ProtNLM"/>
    </source>
</evidence>
<dbReference type="InterPro" id="IPR019734">
    <property type="entry name" value="TPR_rpt"/>
</dbReference>
<reference evidence="4 5" key="1">
    <citation type="submission" date="2020-11" db="EMBL/GenBank/DDBJ databases">
        <authorList>
            <person name="Peeters C."/>
        </authorList>
    </citation>
    <scope>NUCLEOTIDE SEQUENCE [LARGE SCALE GENOMIC DNA]</scope>
    <source>
        <strain evidence="4 5">LMG 7974</strain>
    </source>
</reference>
<protein>
    <recommendedName>
        <fullName evidence="6">Tetratricopeptide repeat protein</fullName>
    </recommendedName>
</protein>
<dbReference type="Proteomes" id="UP000789803">
    <property type="component" value="Unassembled WGS sequence"/>
</dbReference>
<dbReference type="Gene3D" id="1.25.40.10">
    <property type="entry name" value="Tetratricopeptide repeat domain"/>
    <property type="match status" value="3"/>
</dbReference>
<keyword evidence="3" id="KW-0812">Transmembrane</keyword>
<keyword evidence="5" id="KW-1185">Reference proteome</keyword>
<evidence type="ECO:0000256" key="1">
    <source>
        <dbReference type="PROSITE-ProRule" id="PRU00339"/>
    </source>
</evidence>
<dbReference type="Pfam" id="PF13432">
    <property type="entry name" value="TPR_16"/>
    <property type="match status" value="1"/>
</dbReference>
<gene>
    <name evidence="4" type="ORF">LMG7974_00129</name>
</gene>
<feature type="transmembrane region" description="Helical" evidence="3">
    <location>
        <begin position="54"/>
        <end position="76"/>
    </location>
</feature>
<accession>A0ABM8Q212</accession>
<name>A0ABM8Q212_9BACT</name>
<keyword evidence="1" id="KW-0802">TPR repeat</keyword>
<evidence type="ECO:0000256" key="2">
    <source>
        <dbReference type="SAM" id="MobiDB-lite"/>
    </source>
</evidence>
<dbReference type="InterPro" id="IPR011990">
    <property type="entry name" value="TPR-like_helical_dom_sf"/>
</dbReference>
<feature type="region of interest" description="Disordered" evidence="2">
    <location>
        <begin position="1"/>
        <end position="45"/>
    </location>
</feature>
<feature type="repeat" description="TPR" evidence="1">
    <location>
        <begin position="459"/>
        <end position="492"/>
    </location>
</feature>
<proteinExistence type="predicted"/>
<sequence>MADDEVILKPAGEEEKPDEIVSIEELPSNDNAQSEQIDDEEISPQNTKKSKKRLLIIIAAVVAVIIVVLIVLILVLKSGKKSQDIGNDLARRIEQSYPTQEFLASRVDEMINKANQLYERGDKFQALKIYESIATHSQSLSNYNLGVSQMKQGNCVEAVDSFAKAISNKENGAVSAINAAICSLDLNNTKNFNYYIELANTFLPDEADSPLYSYYYALINYYKGNYTQALHALNHPSSQHYKDKYLYLSGKILTSLGRDSEAIVKLEAQREFDANFTLAQLYARIADYSRARDYLQRAAKNTTNPDLIKMTAGMIDLKTSYYGDAGAFIAEVFKQDPLIPSKIYRLKTVLNPEIFDVNIAQMRFNNDMFFDKIRRYETLFYFAPYKVFNAAQAMSQIRKGGMSVFLDDTSGADAFLRNSSALSSVNARLTHATAKALNYELKAANAEFATLVRDYPEHSILHYNLALTYAQLGNFTMSAKHFATSYHLDPTNYLAGVFHAISTDITGNLNPKFVADISESLGLDTSIKTPNLYNSLLDLISQNNSSLIRYLEEPSDDGILSIAYQTIIAKALSQNSKMKELSATLVQKLPDDIVANVLNFIANDNSNDVKTYALNVQKYFKSLDLNEDSFYNGANIVKKQYVKLLQISGLLYYERDKLRNALLSAPANINLLQTLAYIELFTNDFKHSYEIYNRLIDDYKQDDAVTLFLASVAAIGAGDVPSAIALLELTRVSDENAIENRIALGYLYHEIDNIEAAVIQYNKVGNTDFKPEFYDFILR</sequence>
<keyword evidence="3" id="KW-1133">Transmembrane helix</keyword>
<dbReference type="PROSITE" id="PS50005">
    <property type="entry name" value="TPR"/>
    <property type="match status" value="1"/>
</dbReference>
<keyword evidence="3" id="KW-0472">Membrane</keyword>
<evidence type="ECO:0000256" key="3">
    <source>
        <dbReference type="SAM" id="Phobius"/>
    </source>
</evidence>
<dbReference type="EMBL" id="CAJHOF010000001">
    <property type="protein sequence ID" value="CAD7286878.1"/>
    <property type="molecule type" value="Genomic_DNA"/>
</dbReference>
<dbReference type="SMART" id="SM00028">
    <property type="entry name" value="TPR"/>
    <property type="match status" value="3"/>
</dbReference>
<evidence type="ECO:0000313" key="4">
    <source>
        <dbReference type="EMBL" id="CAD7286878.1"/>
    </source>
</evidence>
<organism evidence="4 5">
    <name type="scientific">Campylobacter majalis</name>
    <dbReference type="NCBI Taxonomy" id="2790656"/>
    <lineage>
        <taxon>Bacteria</taxon>
        <taxon>Pseudomonadati</taxon>
        <taxon>Campylobacterota</taxon>
        <taxon>Epsilonproteobacteria</taxon>
        <taxon>Campylobacterales</taxon>
        <taxon>Campylobacteraceae</taxon>
        <taxon>Campylobacter</taxon>
    </lineage>
</organism>
<evidence type="ECO:0000313" key="5">
    <source>
        <dbReference type="Proteomes" id="UP000789803"/>
    </source>
</evidence>